<feature type="domain" description="Cupin type-2" evidence="1">
    <location>
        <begin position="32"/>
        <end position="101"/>
    </location>
</feature>
<gene>
    <name evidence="2" type="ORF">M501DRAFT_997937</name>
</gene>
<dbReference type="InterPro" id="IPR014710">
    <property type="entry name" value="RmlC-like_jellyroll"/>
</dbReference>
<accession>A0A9P4SF82</accession>
<organism evidence="2 3">
    <name type="scientific">Patellaria atrata CBS 101060</name>
    <dbReference type="NCBI Taxonomy" id="1346257"/>
    <lineage>
        <taxon>Eukaryota</taxon>
        <taxon>Fungi</taxon>
        <taxon>Dikarya</taxon>
        <taxon>Ascomycota</taxon>
        <taxon>Pezizomycotina</taxon>
        <taxon>Dothideomycetes</taxon>
        <taxon>Dothideomycetes incertae sedis</taxon>
        <taxon>Patellariales</taxon>
        <taxon>Patellariaceae</taxon>
        <taxon>Patellaria</taxon>
    </lineage>
</organism>
<dbReference type="Gene3D" id="2.60.120.10">
    <property type="entry name" value="Jelly Rolls"/>
    <property type="match status" value="1"/>
</dbReference>
<dbReference type="AlphaFoldDB" id="A0A9P4SF82"/>
<dbReference type="PANTHER" id="PTHR36440">
    <property type="entry name" value="PUTATIVE (AFU_ORTHOLOGUE AFUA_8G07350)-RELATED"/>
    <property type="match status" value="1"/>
</dbReference>
<evidence type="ECO:0000259" key="1">
    <source>
        <dbReference type="Pfam" id="PF07883"/>
    </source>
</evidence>
<reference evidence="2" key="1">
    <citation type="journal article" date="2020" name="Stud. Mycol.">
        <title>101 Dothideomycetes genomes: a test case for predicting lifestyles and emergence of pathogens.</title>
        <authorList>
            <person name="Haridas S."/>
            <person name="Albert R."/>
            <person name="Binder M."/>
            <person name="Bloem J."/>
            <person name="Labutti K."/>
            <person name="Salamov A."/>
            <person name="Andreopoulos B."/>
            <person name="Baker S."/>
            <person name="Barry K."/>
            <person name="Bills G."/>
            <person name="Bluhm B."/>
            <person name="Cannon C."/>
            <person name="Castanera R."/>
            <person name="Culley D."/>
            <person name="Daum C."/>
            <person name="Ezra D."/>
            <person name="Gonzalez J."/>
            <person name="Henrissat B."/>
            <person name="Kuo A."/>
            <person name="Liang C."/>
            <person name="Lipzen A."/>
            <person name="Lutzoni F."/>
            <person name="Magnuson J."/>
            <person name="Mondo S."/>
            <person name="Nolan M."/>
            <person name="Ohm R."/>
            <person name="Pangilinan J."/>
            <person name="Park H.-J."/>
            <person name="Ramirez L."/>
            <person name="Alfaro M."/>
            <person name="Sun H."/>
            <person name="Tritt A."/>
            <person name="Yoshinaga Y."/>
            <person name="Zwiers L.-H."/>
            <person name="Turgeon B."/>
            <person name="Goodwin S."/>
            <person name="Spatafora J."/>
            <person name="Crous P."/>
            <person name="Grigoriev I."/>
        </authorList>
    </citation>
    <scope>NUCLEOTIDE SEQUENCE</scope>
    <source>
        <strain evidence="2">CBS 101060</strain>
    </source>
</reference>
<keyword evidence="3" id="KW-1185">Reference proteome</keyword>
<evidence type="ECO:0000313" key="2">
    <source>
        <dbReference type="EMBL" id="KAF2841776.1"/>
    </source>
</evidence>
<dbReference type="SUPFAM" id="SSF51182">
    <property type="entry name" value="RmlC-like cupins"/>
    <property type="match status" value="1"/>
</dbReference>
<dbReference type="Proteomes" id="UP000799429">
    <property type="component" value="Unassembled WGS sequence"/>
</dbReference>
<comment type="caution">
    <text evidence="2">The sequence shown here is derived from an EMBL/GenBank/DDBJ whole genome shotgun (WGS) entry which is preliminary data.</text>
</comment>
<dbReference type="Pfam" id="PF07883">
    <property type="entry name" value="Cupin_2"/>
    <property type="match status" value="1"/>
</dbReference>
<dbReference type="InterPro" id="IPR013096">
    <property type="entry name" value="Cupin_2"/>
</dbReference>
<dbReference type="InterPro" id="IPR053146">
    <property type="entry name" value="QDO-like"/>
</dbReference>
<dbReference type="EMBL" id="MU006090">
    <property type="protein sequence ID" value="KAF2841776.1"/>
    <property type="molecule type" value="Genomic_DNA"/>
</dbReference>
<dbReference type="OrthoDB" id="4124983at2759"/>
<evidence type="ECO:0000313" key="3">
    <source>
        <dbReference type="Proteomes" id="UP000799429"/>
    </source>
</evidence>
<dbReference type="PANTHER" id="PTHR36440:SF1">
    <property type="entry name" value="PUTATIVE (AFU_ORTHOLOGUE AFUA_8G07350)-RELATED"/>
    <property type="match status" value="1"/>
</dbReference>
<sequence>MEVEPVPQVDPPYQFSKTHYFYLDNRIGSAEIIIPPRTTGPPAHWHEMHDETFLVQKGTVRFHAPDGQHIDAKEGDYVVVPTRAPHTFSNPFDEEARFFNTYTPAFYINYFKLLKEMQESGQAYTKEMNLEAMSRFATLPAKEMLVEKKDWTSGGGRNA</sequence>
<dbReference type="CDD" id="cd02208">
    <property type="entry name" value="cupin_RmlC-like"/>
    <property type="match status" value="1"/>
</dbReference>
<dbReference type="InterPro" id="IPR011051">
    <property type="entry name" value="RmlC_Cupin_sf"/>
</dbReference>
<protein>
    <recommendedName>
        <fullName evidence="1">Cupin type-2 domain-containing protein</fullName>
    </recommendedName>
</protein>
<name>A0A9P4SF82_9PEZI</name>
<proteinExistence type="predicted"/>